<dbReference type="PANTHER" id="PTHR21089">
    <property type="entry name" value="SHIKIMATE DEHYDROGENASE"/>
    <property type="match status" value="1"/>
</dbReference>
<dbReference type="Gene3D" id="3.40.50.10860">
    <property type="entry name" value="Leucine Dehydrogenase, chain A, domain 1"/>
    <property type="match status" value="1"/>
</dbReference>
<comment type="caution">
    <text evidence="2">The sequence shown here is derived from an EMBL/GenBank/DDBJ whole genome shotgun (WGS) entry which is preliminary data.</text>
</comment>
<proteinExistence type="predicted"/>
<dbReference type="InterPro" id="IPR022893">
    <property type="entry name" value="Shikimate_DH_fam"/>
</dbReference>
<dbReference type="InterPro" id="IPR036291">
    <property type="entry name" value="NAD(P)-bd_dom_sf"/>
</dbReference>
<dbReference type="AlphaFoldDB" id="A0AA38LXB1"/>
<keyword evidence="3" id="KW-1185">Reference proteome</keyword>
<dbReference type="Gene3D" id="3.40.50.720">
    <property type="entry name" value="NAD(P)-binding Rossmann-like Domain"/>
    <property type="match status" value="1"/>
</dbReference>
<dbReference type="InterPro" id="IPR046346">
    <property type="entry name" value="Aminoacid_DH-like_N_sf"/>
</dbReference>
<evidence type="ECO:0000313" key="2">
    <source>
        <dbReference type="EMBL" id="KAI9637769.1"/>
    </source>
</evidence>
<dbReference type="SUPFAM" id="SSF51735">
    <property type="entry name" value="NAD(P)-binding Rossmann-fold domains"/>
    <property type="match status" value="1"/>
</dbReference>
<name>A0AA38LXB1_9TREE</name>
<dbReference type="EMBL" id="JAKWFO010000003">
    <property type="protein sequence ID" value="KAI9637769.1"/>
    <property type="molecule type" value="Genomic_DNA"/>
</dbReference>
<dbReference type="GO" id="GO:0009423">
    <property type="term" value="P:chorismate biosynthetic process"/>
    <property type="evidence" value="ECO:0007669"/>
    <property type="project" value="TreeGrafter"/>
</dbReference>
<sequence length="315" mass="34142">MPSYSLIGYPISHSLAPSLHNACFDLEGSESRYELWSTSRLNERVLHWLRSDVCGGSAVTMPLKAAIIPHLDEIMAESKLTGAVNTIVKVGPRLVGTNTDYLGILASLQAALGSRSVQRSPAAVIGGGATTRSAILALHRLGLGPIYLVNRDEGEVRGTIEWFAGTALQLDLVHLRNTQDVDRQCAEGPSIVVGAIPAILPQTPAERQVYATATHLFTLPSSSSRIFLDMAYYPRPTPLTQIARGLGWSTVDGMEAMIEQGLAQQRMWRLGDASVEAGTRRGVLSEETEKEVRRRMAVAPDVKTEGVEVDRADET</sequence>
<dbReference type="Proteomes" id="UP001164286">
    <property type="component" value="Unassembled WGS sequence"/>
</dbReference>
<dbReference type="PANTHER" id="PTHR21089:SF1">
    <property type="entry name" value="BIFUNCTIONAL 3-DEHYDROQUINATE DEHYDRATASE_SHIKIMATE DEHYDROGENASE, CHLOROPLASTIC"/>
    <property type="match status" value="1"/>
</dbReference>
<dbReference type="GeneID" id="77725814"/>
<organism evidence="2 3">
    <name type="scientific">Dioszegia hungarica</name>
    <dbReference type="NCBI Taxonomy" id="4972"/>
    <lineage>
        <taxon>Eukaryota</taxon>
        <taxon>Fungi</taxon>
        <taxon>Dikarya</taxon>
        <taxon>Basidiomycota</taxon>
        <taxon>Agaricomycotina</taxon>
        <taxon>Tremellomycetes</taxon>
        <taxon>Tremellales</taxon>
        <taxon>Bulleribasidiaceae</taxon>
        <taxon>Dioszegia</taxon>
    </lineage>
</organism>
<dbReference type="SUPFAM" id="SSF53223">
    <property type="entry name" value="Aminoacid dehydrogenase-like, N-terminal domain"/>
    <property type="match status" value="1"/>
</dbReference>
<dbReference type="GO" id="GO:0019632">
    <property type="term" value="P:shikimate metabolic process"/>
    <property type="evidence" value="ECO:0007669"/>
    <property type="project" value="TreeGrafter"/>
</dbReference>
<evidence type="ECO:0000259" key="1">
    <source>
        <dbReference type="Pfam" id="PF08501"/>
    </source>
</evidence>
<dbReference type="GO" id="GO:0004764">
    <property type="term" value="F:shikimate 3-dehydrogenase (NADP+) activity"/>
    <property type="evidence" value="ECO:0007669"/>
    <property type="project" value="InterPro"/>
</dbReference>
<protein>
    <recommendedName>
        <fullName evidence="1">Shikimate dehydrogenase substrate binding N-terminal domain-containing protein</fullName>
    </recommendedName>
</protein>
<dbReference type="InterPro" id="IPR013708">
    <property type="entry name" value="Shikimate_DH-bd_N"/>
</dbReference>
<evidence type="ECO:0000313" key="3">
    <source>
        <dbReference type="Proteomes" id="UP001164286"/>
    </source>
</evidence>
<accession>A0AA38LXB1</accession>
<gene>
    <name evidence="2" type="ORF">MKK02DRAFT_22713</name>
</gene>
<dbReference type="Pfam" id="PF08501">
    <property type="entry name" value="Shikimate_dh_N"/>
    <property type="match status" value="1"/>
</dbReference>
<dbReference type="RefSeq" id="XP_052947546.1">
    <property type="nucleotide sequence ID" value="XM_053086613.1"/>
</dbReference>
<reference evidence="2" key="1">
    <citation type="journal article" date="2022" name="G3 (Bethesda)">
        <title>High quality genome of the basidiomycete yeast Dioszegia hungarica PDD-24b-2 isolated from cloud water.</title>
        <authorList>
            <person name="Jarrige D."/>
            <person name="Haridas S."/>
            <person name="Bleykasten-Grosshans C."/>
            <person name="Joly M."/>
            <person name="Nadalig T."/>
            <person name="Sancelme M."/>
            <person name="Vuilleumier S."/>
            <person name="Grigoriev I.V."/>
            <person name="Amato P."/>
            <person name="Bringel F."/>
        </authorList>
    </citation>
    <scope>NUCLEOTIDE SEQUENCE</scope>
    <source>
        <strain evidence="2">PDD-24b-2</strain>
    </source>
</reference>
<feature type="domain" description="Shikimate dehydrogenase substrate binding N-terminal" evidence="1">
    <location>
        <begin position="6"/>
        <end position="87"/>
    </location>
</feature>
<dbReference type="CDD" id="cd01065">
    <property type="entry name" value="NAD_bind_Shikimate_DH"/>
    <property type="match status" value="1"/>
</dbReference>